<reference evidence="2" key="1">
    <citation type="journal article" date="2014" name="Front. Microbiol.">
        <title>High frequency of phylogenetically diverse reductive dehalogenase-homologous genes in deep subseafloor sedimentary metagenomes.</title>
        <authorList>
            <person name="Kawai M."/>
            <person name="Futagami T."/>
            <person name="Toyoda A."/>
            <person name="Takaki Y."/>
            <person name="Nishi S."/>
            <person name="Hori S."/>
            <person name="Arai W."/>
            <person name="Tsubouchi T."/>
            <person name="Morono Y."/>
            <person name="Uchiyama I."/>
            <person name="Ito T."/>
            <person name="Fujiyama A."/>
            <person name="Inagaki F."/>
            <person name="Takami H."/>
        </authorList>
    </citation>
    <scope>NUCLEOTIDE SEQUENCE</scope>
    <source>
        <strain evidence="2">Expedition CK06-06</strain>
    </source>
</reference>
<organism evidence="2">
    <name type="scientific">marine sediment metagenome</name>
    <dbReference type="NCBI Taxonomy" id="412755"/>
    <lineage>
        <taxon>unclassified sequences</taxon>
        <taxon>metagenomes</taxon>
        <taxon>ecological metagenomes</taxon>
    </lineage>
</organism>
<keyword evidence="1" id="KW-0472">Membrane</keyword>
<accession>X0W3V1</accession>
<dbReference type="InterPro" id="IPR032531">
    <property type="entry name" value="DUF4956"/>
</dbReference>
<keyword evidence="1" id="KW-0812">Transmembrane</keyword>
<dbReference type="Pfam" id="PF16316">
    <property type="entry name" value="DUF4956"/>
    <property type="match status" value="1"/>
</dbReference>
<dbReference type="EMBL" id="BARS01032091">
    <property type="protein sequence ID" value="GAG25509.1"/>
    <property type="molecule type" value="Genomic_DNA"/>
</dbReference>
<feature type="transmembrane region" description="Helical" evidence="1">
    <location>
        <begin position="92"/>
        <end position="125"/>
    </location>
</feature>
<evidence type="ECO:0000313" key="2">
    <source>
        <dbReference type="EMBL" id="GAG25509.1"/>
    </source>
</evidence>
<feature type="transmembrane region" description="Helical" evidence="1">
    <location>
        <begin position="12"/>
        <end position="33"/>
    </location>
</feature>
<evidence type="ECO:0000256" key="1">
    <source>
        <dbReference type="SAM" id="Phobius"/>
    </source>
</evidence>
<proteinExistence type="predicted"/>
<dbReference type="AlphaFoldDB" id="X0W3V1"/>
<feature type="non-terminal residue" evidence="2">
    <location>
        <position position="165"/>
    </location>
</feature>
<comment type="caution">
    <text evidence="2">The sequence shown here is derived from an EMBL/GenBank/DDBJ whole genome shotgun (WGS) entry which is preliminary data.</text>
</comment>
<protein>
    <recommendedName>
        <fullName evidence="3">DUF4956 domain-containing protein</fullName>
    </recommendedName>
</protein>
<feature type="transmembrane region" description="Helical" evidence="1">
    <location>
        <begin position="54"/>
        <end position="80"/>
    </location>
</feature>
<name>X0W3V1_9ZZZZ</name>
<keyword evidence="1" id="KW-1133">Transmembrane helix</keyword>
<evidence type="ECO:0008006" key="3">
    <source>
        <dbReference type="Google" id="ProtNLM"/>
    </source>
</evidence>
<sequence>MDLTAPAPLSLASYLLNLGLAIVLSLIVAWYYVRFGESLSNRRKFAPNLPFLALITVLVISVVKSSLALSLGLVGALSIVRFRTAIKDPEELMFLFLAIAIGLGLGADQRIATVVAVLVIMAYLLVRARNRVRRKSSHSLYMNINVESDGAGGKLFKEINELILK</sequence>
<gene>
    <name evidence="2" type="ORF">S01H1_49850</name>
</gene>